<evidence type="ECO:0000313" key="1">
    <source>
        <dbReference type="EMBL" id="TFK70322.1"/>
    </source>
</evidence>
<sequence length="695" mass="76008">MFKNILPSKRPSSSEFTMVTPLAEVPMNCKENHPSSVGSNPPLGLMGPPPVPTAKLTTGTTRTVLTNNKSQPPANDKKKKGDKKGKEQSTFDAPGTNQAFDKLLDDLQIPPTLRPKLAGMDATVKAAMLKSSTMIPNLKPSVVNPAMFTLSNPPESPNRSLRRIRSTESLASPRPQRKAEYGAPHGMGFYPEAPQTAGLFPSTHSPFSSALALGPDPLAAARSVHARGVSVDVPRLTTSKSHVNLPAASFSSLDLNTIGSAIAIEKEKKNEKKSSNVPAAKIISPTRFVSILTGSSSLRLDVENVKKLRLMLRNESASWTQDFLSHGGYSALLTRLNELLEVEWREEQHDDQVLHELLRCFKALSTSSIGCFALRSSCPTPFAQLVSLLYSDKKPGDVPTRQLIVELLLILFELYPPSALPSGSSGRSSRMRREAWEADSSSSNIITLPSPHKSLFSFIRSLLLTPAPAPSEAPDVSVSPHEFIESLHRPRVYKTYLQELSDVCRDYFWVFCHPGNTIWILAETDEARVEKPRAPGGMTGGVEFEAMGYFTTHLRFINAVAKSVADLNYPKESELSAWRFHSDLFLSGLERIILIARKASSTFYPTLHLELSRYIAHAARAGYELPWTVSRLVGLPPAPLCRNPPPPPQSHPSSGRSTPAGPRPGSPSKRTAYVQGPRGPPALPYPKKLEPVRLP</sequence>
<reference evidence="1 2" key="1">
    <citation type="journal article" date="2019" name="Nat. Ecol. Evol.">
        <title>Megaphylogeny resolves global patterns of mushroom evolution.</title>
        <authorList>
            <person name="Varga T."/>
            <person name="Krizsan K."/>
            <person name="Foldi C."/>
            <person name="Dima B."/>
            <person name="Sanchez-Garcia M."/>
            <person name="Sanchez-Ramirez S."/>
            <person name="Szollosi G.J."/>
            <person name="Szarkandi J.G."/>
            <person name="Papp V."/>
            <person name="Albert L."/>
            <person name="Andreopoulos W."/>
            <person name="Angelini C."/>
            <person name="Antonin V."/>
            <person name="Barry K.W."/>
            <person name="Bougher N.L."/>
            <person name="Buchanan P."/>
            <person name="Buyck B."/>
            <person name="Bense V."/>
            <person name="Catcheside P."/>
            <person name="Chovatia M."/>
            <person name="Cooper J."/>
            <person name="Damon W."/>
            <person name="Desjardin D."/>
            <person name="Finy P."/>
            <person name="Geml J."/>
            <person name="Haridas S."/>
            <person name="Hughes K."/>
            <person name="Justo A."/>
            <person name="Karasinski D."/>
            <person name="Kautmanova I."/>
            <person name="Kiss B."/>
            <person name="Kocsube S."/>
            <person name="Kotiranta H."/>
            <person name="LaButti K.M."/>
            <person name="Lechner B.E."/>
            <person name="Liimatainen K."/>
            <person name="Lipzen A."/>
            <person name="Lukacs Z."/>
            <person name="Mihaltcheva S."/>
            <person name="Morgado L.N."/>
            <person name="Niskanen T."/>
            <person name="Noordeloos M.E."/>
            <person name="Ohm R.A."/>
            <person name="Ortiz-Santana B."/>
            <person name="Ovrebo C."/>
            <person name="Racz N."/>
            <person name="Riley R."/>
            <person name="Savchenko A."/>
            <person name="Shiryaev A."/>
            <person name="Soop K."/>
            <person name="Spirin V."/>
            <person name="Szebenyi C."/>
            <person name="Tomsovsky M."/>
            <person name="Tulloss R.E."/>
            <person name="Uehling J."/>
            <person name="Grigoriev I.V."/>
            <person name="Vagvolgyi C."/>
            <person name="Papp T."/>
            <person name="Martin F.M."/>
            <person name="Miettinen O."/>
            <person name="Hibbett D.S."/>
            <person name="Nagy L.G."/>
        </authorList>
    </citation>
    <scope>NUCLEOTIDE SEQUENCE [LARGE SCALE GENOMIC DNA]</scope>
    <source>
        <strain evidence="1 2">NL-1719</strain>
    </source>
</reference>
<dbReference type="Proteomes" id="UP000308600">
    <property type="component" value="Unassembled WGS sequence"/>
</dbReference>
<proteinExistence type="predicted"/>
<organism evidence="1 2">
    <name type="scientific">Pluteus cervinus</name>
    <dbReference type="NCBI Taxonomy" id="181527"/>
    <lineage>
        <taxon>Eukaryota</taxon>
        <taxon>Fungi</taxon>
        <taxon>Dikarya</taxon>
        <taxon>Basidiomycota</taxon>
        <taxon>Agaricomycotina</taxon>
        <taxon>Agaricomycetes</taxon>
        <taxon>Agaricomycetidae</taxon>
        <taxon>Agaricales</taxon>
        <taxon>Pluteineae</taxon>
        <taxon>Pluteaceae</taxon>
        <taxon>Pluteus</taxon>
    </lineage>
</organism>
<name>A0ACD3AXJ3_9AGAR</name>
<evidence type="ECO:0000313" key="2">
    <source>
        <dbReference type="Proteomes" id="UP000308600"/>
    </source>
</evidence>
<keyword evidence="2" id="KW-1185">Reference proteome</keyword>
<dbReference type="EMBL" id="ML208315">
    <property type="protein sequence ID" value="TFK70322.1"/>
    <property type="molecule type" value="Genomic_DNA"/>
</dbReference>
<gene>
    <name evidence="1" type="ORF">BDN72DRAFT_958920</name>
</gene>
<accession>A0ACD3AXJ3</accession>
<protein>
    <submittedName>
        <fullName evidence="1">Uncharacterized protein</fullName>
    </submittedName>
</protein>